<gene>
    <name evidence="1" type="ORF">ABVV53_09970</name>
</gene>
<proteinExistence type="predicted"/>
<organism evidence="1 2">
    <name type="scientific">Novosphingobium kalidii</name>
    <dbReference type="NCBI Taxonomy" id="3230299"/>
    <lineage>
        <taxon>Bacteria</taxon>
        <taxon>Pseudomonadati</taxon>
        <taxon>Pseudomonadota</taxon>
        <taxon>Alphaproteobacteria</taxon>
        <taxon>Sphingomonadales</taxon>
        <taxon>Sphingomonadaceae</taxon>
        <taxon>Novosphingobium</taxon>
    </lineage>
</organism>
<name>A0ABV2D1N6_9SPHN</name>
<accession>A0ABV2D1N6</accession>
<reference evidence="1 2" key="1">
    <citation type="submission" date="2024-07" db="EMBL/GenBank/DDBJ databases">
        <title>Novosphingobium kalidii RD2P27.</title>
        <authorList>
            <person name="Sun J.-Q."/>
        </authorList>
    </citation>
    <scope>NUCLEOTIDE SEQUENCE [LARGE SCALE GENOMIC DNA]</scope>
    <source>
        <strain evidence="1 2">RD2P27</strain>
    </source>
</reference>
<evidence type="ECO:0000313" key="2">
    <source>
        <dbReference type="Proteomes" id="UP001548713"/>
    </source>
</evidence>
<dbReference type="RefSeq" id="WP_353984274.1">
    <property type="nucleotide sequence ID" value="NZ_JBEWLY010000014.1"/>
</dbReference>
<keyword evidence="2" id="KW-1185">Reference proteome</keyword>
<comment type="caution">
    <text evidence="1">The sequence shown here is derived from an EMBL/GenBank/DDBJ whole genome shotgun (WGS) entry which is preliminary data.</text>
</comment>
<dbReference type="EMBL" id="JBEWLY010000014">
    <property type="protein sequence ID" value="MET1755780.1"/>
    <property type="molecule type" value="Genomic_DNA"/>
</dbReference>
<evidence type="ECO:0000313" key="1">
    <source>
        <dbReference type="EMBL" id="MET1755780.1"/>
    </source>
</evidence>
<protein>
    <submittedName>
        <fullName evidence="1">Uncharacterized protein</fullName>
    </submittedName>
</protein>
<sequence length="104" mass="11185">MLVLLGAAPVAARISPASQTPLIVRQASKAARRIETVNLRNFQKIAGGDATLVLAPGDVVFVFSTTIAEVSRFIDQYVNNALSDLFHLDVSFGNGNTIRPVSFR</sequence>
<dbReference type="Proteomes" id="UP001548713">
    <property type="component" value="Unassembled WGS sequence"/>
</dbReference>